<evidence type="ECO:0000259" key="1">
    <source>
        <dbReference type="Pfam" id="PF13460"/>
    </source>
</evidence>
<dbReference type="InterPro" id="IPR036291">
    <property type="entry name" value="NAD(P)-bd_dom_sf"/>
</dbReference>
<proteinExistence type="predicted"/>
<evidence type="ECO:0000313" key="2">
    <source>
        <dbReference type="EMBL" id="MBB6520400.1"/>
    </source>
</evidence>
<dbReference type="InterPro" id="IPR016040">
    <property type="entry name" value="NAD(P)-bd_dom"/>
</dbReference>
<sequence length="229" mass="25026">MRNRSASALIIGATGLVGNALLMQLAGNKNFNHIVALSRRPIKNCPEQVENIVLDFEQLDDYADVFKVDCFFSCLGTTRKQAGSIAAQRIVDYDYQLKAAELAKAAGVKHALLVSSSGANARSASAYMKMKGELERAIKGLGFEKLSVLQPSLLVGNREQGRLGESLGESVLNWFNSMGMLKRYRPIKGEQVAAALLHLAENQSTPSEVYRLDEIFELKKGDDDGESSQ</sequence>
<name>A0A7X0JQJ0_9GAMM</name>
<dbReference type="AlphaFoldDB" id="A0A7X0JQJ0"/>
<dbReference type="Gene3D" id="3.40.50.720">
    <property type="entry name" value="NAD(P)-binding Rossmann-like Domain"/>
    <property type="match status" value="1"/>
</dbReference>
<dbReference type="InParanoid" id="A0A7X0JQJ0"/>
<dbReference type="PANTHER" id="PTHR14097">
    <property type="entry name" value="OXIDOREDUCTASE HTATIP2"/>
    <property type="match status" value="1"/>
</dbReference>
<organism evidence="2 3">
    <name type="scientific">Pseudoteredinibacter isoporae</name>
    <dbReference type="NCBI Taxonomy" id="570281"/>
    <lineage>
        <taxon>Bacteria</taxon>
        <taxon>Pseudomonadati</taxon>
        <taxon>Pseudomonadota</taxon>
        <taxon>Gammaproteobacteria</taxon>
        <taxon>Cellvibrionales</taxon>
        <taxon>Cellvibrionaceae</taxon>
        <taxon>Pseudoteredinibacter</taxon>
    </lineage>
</organism>
<feature type="domain" description="NAD(P)-binding" evidence="1">
    <location>
        <begin position="12"/>
        <end position="130"/>
    </location>
</feature>
<dbReference type="GO" id="GO:0005737">
    <property type="term" value="C:cytoplasm"/>
    <property type="evidence" value="ECO:0007669"/>
    <property type="project" value="TreeGrafter"/>
</dbReference>
<keyword evidence="3" id="KW-1185">Reference proteome</keyword>
<dbReference type="Proteomes" id="UP000528457">
    <property type="component" value="Unassembled WGS sequence"/>
</dbReference>
<dbReference type="EMBL" id="JACHHT010000001">
    <property type="protein sequence ID" value="MBB6520400.1"/>
    <property type="molecule type" value="Genomic_DNA"/>
</dbReference>
<dbReference type="Pfam" id="PF13460">
    <property type="entry name" value="NAD_binding_10"/>
    <property type="match status" value="1"/>
</dbReference>
<dbReference type="GO" id="GO:0051170">
    <property type="term" value="P:import into nucleus"/>
    <property type="evidence" value="ECO:0007669"/>
    <property type="project" value="TreeGrafter"/>
</dbReference>
<dbReference type="RefSeq" id="WP_166851378.1">
    <property type="nucleotide sequence ID" value="NZ_JAAONY010000001.1"/>
</dbReference>
<dbReference type="FunCoup" id="A0A7X0JQJ0">
    <property type="interactions" value="262"/>
</dbReference>
<evidence type="ECO:0000313" key="3">
    <source>
        <dbReference type="Proteomes" id="UP000528457"/>
    </source>
</evidence>
<protein>
    <submittedName>
        <fullName evidence="2">Uncharacterized protein YbjT (DUF2867 family)</fullName>
    </submittedName>
</protein>
<gene>
    <name evidence="2" type="ORF">HNR48_000678</name>
</gene>
<accession>A0A7X0JQJ0</accession>
<comment type="caution">
    <text evidence="2">The sequence shown here is derived from an EMBL/GenBank/DDBJ whole genome shotgun (WGS) entry which is preliminary data.</text>
</comment>
<reference evidence="2 3" key="1">
    <citation type="submission" date="2020-08" db="EMBL/GenBank/DDBJ databases">
        <title>Genomic Encyclopedia of Type Strains, Phase IV (KMG-IV): sequencing the most valuable type-strain genomes for metagenomic binning, comparative biology and taxonomic classification.</title>
        <authorList>
            <person name="Goeker M."/>
        </authorList>
    </citation>
    <scope>NUCLEOTIDE SEQUENCE [LARGE SCALE GENOMIC DNA]</scope>
    <source>
        <strain evidence="2 3">DSM 22368</strain>
    </source>
</reference>
<dbReference type="SUPFAM" id="SSF51735">
    <property type="entry name" value="NAD(P)-binding Rossmann-fold domains"/>
    <property type="match status" value="1"/>
</dbReference>
<dbReference type="PANTHER" id="PTHR14097:SF7">
    <property type="entry name" value="OXIDOREDUCTASE HTATIP2"/>
    <property type="match status" value="1"/>
</dbReference>